<sequence length="121" mass="13673">MNFKSENNLLNKKGLSKTVIGLITAIVILVAGIGLLANYYFASQGVIEQFKSINVKLKNRNIELMNENTELTNKNVELTEELTRTRFKLDATKIDLVVAKARLETATFELREEMLTLPKQS</sequence>
<proteinExistence type="predicted"/>
<evidence type="ECO:0000256" key="1">
    <source>
        <dbReference type="SAM" id="Coils"/>
    </source>
</evidence>
<comment type="caution">
    <text evidence="3">The sequence shown here is derived from an EMBL/GenBank/DDBJ whole genome shotgun (WGS) entry which is preliminary data.</text>
</comment>
<keyword evidence="2" id="KW-0472">Membrane</keyword>
<feature type="transmembrane region" description="Helical" evidence="2">
    <location>
        <begin position="20"/>
        <end position="41"/>
    </location>
</feature>
<gene>
    <name evidence="3" type="ORF">S01H4_48030</name>
</gene>
<organism evidence="3">
    <name type="scientific">marine sediment metagenome</name>
    <dbReference type="NCBI Taxonomy" id="412755"/>
    <lineage>
        <taxon>unclassified sequences</taxon>
        <taxon>metagenomes</taxon>
        <taxon>ecological metagenomes</taxon>
    </lineage>
</organism>
<keyword evidence="1" id="KW-0175">Coiled coil</keyword>
<dbReference type="AlphaFoldDB" id="X1B375"/>
<name>X1B375_9ZZZZ</name>
<accession>X1B375</accession>
<dbReference type="EMBL" id="BART01027034">
    <property type="protein sequence ID" value="GAG90209.1"/>
    <property type="molecule type" value="Genomic_DNA"/>
</dbReference>
<feature type="non-terminal residue" evidence="3">
    <location>
        <position position="121"/>
    </location>
</feature>
<protein>
    <submittedName>
        <fullName evidence="3">Uncharacterized protein</fullName>
    </submittedName>
</protein>
<feature type="coiled-coil region" evidence="1">
    <location>
        <begin position="47"/>
        <end position="81"/>
    </location>
</feature>
<reference evidence="3" key="1">
    <citation type="journal article" date="2014" name="Front. Microbiol.">
        <title>High frequency of phylogenetically diverse reductive dehalogenase-homologous genes in deep subseafloor sedimentary metagenomes.</title>
        <authorList>
            <person name="Kawai M."/>
            <person name="Futagami T."/>
            <person name="Toyoda A."/>
            <person name="Takaki Y."/>
            <person name="Nishi S."/>
            <person name="Hori S."/>
            <person name="Arai W."/>
            <person name="Tsubouchi T."/>
            <person name="Morono Y."/>
            <person name="Uchiyama I."/>
            <person name="Ito T."/>
            <person name="Fujiyama A."/>
            <person name="Inagaki F."/>
            <person name="Takami H."/>
        </authorList>
    </citation>
    <scope>NUCLEOTIDE SEQUENCE</scope>
    <source>
        <strain evidence="3">Expedition CK06-06</strain>
    </source>
</reference>
<keyword evidence="2" id="KW-1133">Transmembrane helix</keyword>
<evidence type="ECO:0000313" key="3">
    <source>
        <dbReference type="EMBL" id="GAG90209.1"/>
    </source>
</evidence>
<keyword evidence="2" id="KW-0812">Transmembrane</keyword>
<evidence type="ECO:0000256" key="2">
    <source>
        <dbReference type="SAM" id="Phobius"/>
    </source>
</evidence>